<dbReference type="Proteomes" id="UP000184514">
    <property type="component" value="Unassembled WGS sequence"/>
</dbReference>
<name>A0A1L9P2A5_9RHOB</name>
<dbReference type="RefSeq" id="WP_072628923.1">
    <property type="nucleotide sequence ID" value="NZ_MLCB01000017.1"/>
</dbReference>
<dbReference type="AlphaFoldDB" id="A0A1L9P2A5"/>
<evidence type="ECO:0000313" key="2">
    <source>
        <dbReference type="Proteomes" id="UP000184514"/>
    </source>
</evidence>
<reference evidence="1 2" key="1">
    <citation type="submission" date="2016-10" db="EMBL/GenBank/DDBJ databases">
        <title>Genome sequence of Planktotalea frisia SH6-1.</title>
        <authorList>
            <person name="Poehlein A."/>
            <person name="Bakenhus I."/>
            <person name="Voget S."/>
            <person name="Brinkhoff T."/>
            <person name="Simon M."/>
        </authorList>
    </citation>
    <scope>NUCLEOTIDE SEQUENCE [LARGE SCALE GENOMIC DNA]</scope>
    <source>
        <strain evidence="1 2">SH6-1</strain>
    </source>
</reference>
<accession>A0A1L9P2A5</accession>
<comment type="caution">
    <text evidence="1">The sequence shown here is derived from an EMBL/GenBank/DDBJ whole genome shotgun (WGS) entry which is preliminary data.</text>
</comment>
<keyword evidence="2" id="KW-1185">Reference proteome</keyword>
<evidence type="ECO:0000313" key="1">
    <source>
        <dbReference type="EMBL" id="OJI95544.1"/>
    </source>
</evidence>
<gene>
    <name evidence="1" type="ORF">PFRI_02180</name>
</gene>
<dbReference type="EMBL" id="MLCB01000017">
    <property type="protein sequence ID" value="OJI95544.1"/>
    <property type="molecule type" value="Genomic_DNA"/>
</dbReference>
<organism evidence="1 2">
    <name type="scientific">Planktotalea frisia</name>
    <dbReference type="NCBI Taxonomy" id="696762"/>
    <lineage>
        <taxon>Bacteria</taxon>
        <taxon>Pseudomonadati</taxon>
        <taxon>Pseudomonadota</taxon>
        <taxon>Alphaproteobacteria</taxon>
        <taxon>Rhodobacterales</taxon>
        <taxon>Paracoccaceae</taxon>
        <taxon>Planktotalea</taxon>
    </lineage>
</organism>
<sequence>MPSIKFSGPLRFRLKGFLALNKIAIATYLNHAASRKIHPDWDANMEIGVRFIRHQFKRAFIPLLPQNPNFFMGYDAEIV</sequence>
<proteinExistence type="predicted"/>
<protein>
    <submittedName>
        <fullName evidence="1">Uncharacterized protein</fullName>
    </submittedName>
</protein>